<name>A0A6N8JC39_9BACT</name>
<evidence type="ECO:0000313" key="3">
    <source>
        <dbReference type="Proteomes" id="UP000468388"/>
    </source>
</evidence>
<dbReference type="RefSeq" id="WP_157300439.1">
    <property type="nucleotide sequence ID" value="NZ_BAAAZB010000006.1"/>
</dbReference>
<organism evidence="2 3">
    <name type="scientific">Chitinophaga oryziterrae</name>
    <dbReference type="NCBI Taxonomy" id="1031224"/>
    <lineage>
        <taxon>Bacteria</taxon>
        <taxon>Pseudomonadati</taxon>
        <taxon>Bacteroidota</taxon>
        <taxon>Chitinophagia</taxon>
        <taxon>Chitinophagales</taxon>
        <taxon>Chitinophagaceae</taxon>
        <taxon>Chitinophaga</taxon>
    </lineage>
</organism>
<dbReference type="InterPro" id="IPR036291">
    <property type="entry name" value="NAD(P)-bd_dom_sf"/>
</dbReference>
<dbReference type="PANTHER" id="PTHR43162">
    <property type="match status" value="1"/>
</dbReference>
<dbReference type="Proteomes" id="UP000468388">
    <property type="component" value="Unassembled WGS sequence"/>
</dbReference>
<dbReference type="OrthoDB" id="2149806at2"/>
<dbReference type="AlphaFoldDB" id="A0A6N8JC39"/>
<keyword evidence="3" id="KW-1185">Reference proteome</keyword>
<dbReference type="Gene3D" id="3.40.50.720">
    <property type="entry name" value="NAD(P)-binding Rossmann-like Domain"/>
    <property type="match status" value="1"/>
</dbReference>
<accession>A0A6N8JC39</accession>
<feature type="domain" description="NmrA-like" evidence="1">
    <location>
        <begin position="2"/>
        <end position="247"/>
    </location>
</feature>
<dbReference type="Pfam" id="PF05368">
    <property type="entry name" value="NmrA"/>
    <property type="match status" value="1"/>
</dbReference>
<comment type="caution">
    <text evidence="2">The sequence shown here is derived from an EMBL/GenBank/DDBJ whole genome shotgun (WGS) entry which is preliminary data.</text>
</comment>
<dbReference type="Gene3D" id="3.90.25.10">
    <property type="entry name" value="UDP-galactose 4-epimerase, domain 1"/>
    <property type="match status" value="1"/>
</dbReference>
<dbReference type="InterPro" id="IPR008030">
    <property type="entry name" value="NmrA-like"/>
</dbReference>
<protein>
    <submittedName>
        <fullName evidence="2">NAD(P)H-binding protein</fullName>
    </submittedName>
</protein>
<gene>
    <name evidence="2" type="ORF">GO495_14610</name>
</gene>
<dbReference type="InterPro" id="IPR051604">
    <property type="entry name" value="Ergot_Alk_Oxidoreductase"/>
</dbReference>
<proteinExistence type="predicted"/>
<evidence type="ECO:0000259" key="1">
    <source>
        <dbReference type="Pfam" id="PF05368"/>
    </source>
</evidence>
<dbReference type="EMBL" id="WRXO01000003">
    <property type="protein sequence ID" value="MVT41819.1"/>
    <property type="molecule type" value="Genomic_DNA"/>
</dbReference>
<dbReference type="PANTHER" id="PTHR43162:SF1">
    <property type="entry name" value="PRESTALK A DIFFERENTIATION PROTEIN A"/>
    <property type="match status" value="1"/>
</dbReference>
<dbReference type="SUPFAM" id="SSF51735">
    <property type="entry name" value="NAD(P)-binding Rossmann-fold domains"/>
    <property type="match status" value="1"/>
</dbReference>
<sequence length="285" mass="31129">MKITITGSLGNISRGITEILTAKGHQVTVVTQSPERVKAIEDLNATAAVGSVEDIDFLVNAFKGADAVYTMIPPNNNPDFMTSVSRNYAKAIEQAGVRYVVNLSSVGSPLAGQGPLKEYHNLEESLNGINVLHLRPGMFYTNFFGAIEMIKHQHIIGNNFDGTVDMFMTHPHDIAAVAADALDTLSFTGVNIHYLVSDKKNGNEVAQILADVIGQPISWVPFTDEQLLQGLMQNGFSKELAENYFVAMGVAIREGLLSTHYQQNKYPVSGKITFKDFATDFARAF</sequence>
<reference evidence="2 3" key="1">
    <citation type="submission" date="2019-12" db="EMBL/GenBank/DDBJ databases">
        <title>The draft genomic sequence of strain Chitinophaga oryziterrae JCM 16595.</title>
        <authorList>
            <person name="Zhang X."/>
        </authorList>
    </citation>
    <scope>NUCLEOTIDE SEQUENCE [LARGE SCALE GENOMIC DNA]</scope>
    <source>
        <strain evidence="2 3">JCM 16595</strain>
    </source>
</reference>
<evidence type="ECO:0000313" key="2">
    <source>
        <dbReference type="EMBL" id="MVT41819.1"/>
    </source>
</evidence>